<sequence>MKRLWWCLAVFVIALALGNLVAPPVIGAMKLIDNGTYTLSWDDGSTETFEVSGPRKSARITGDGIDAEISRDSGETNRGQVIFFPWEPDRRSYDIYDGTRVDYVGPGTVDGIRTLRFSGDGRTYEIERRTGTLIDATNGPARLSPDTRNEKVAEAQSKVRVLWWLQLLAVVARLVALAAAVTGAVFLVRRG</sequence>
<protein>
    <submittedName>
        <fullName evidence="2">Uncharacterized protein</fullName>
    </submittedName>
</protein>
<reference evidence="2" key="1">
    <citation type="submission" date="2010-06" db="EMBL/GenBank/DDBJ databases">
        <authorList>
            <person name="Muzny D."/>
            <person name="Qin X."/>
            <person name="Buhay C."/>
            <person name="Dugan-Rocha S."/>
            <person name="Ding Y."/>
            <person name="Chen G."/>
            <person name="Hawes A."/>
            <person name="Holder M."/>
            <person name="Jhangiani S."/>
            <person name="Johnson A."/>
            <person name="Khan Z."/>
            <person name="Li Z."/>
            <person name="Liu W."/>
            <person name="Liu X."/>
            <person name="Perez L."/>
            <person name="Shen H."/>
            <person name="Wang Q."/>
            <person name="Watt J."/>
            <person name="Xi L."/>
            <person name="Xin Y."/>
            <person name="Zhou J."/>
            <person name="Deng J."/>
            <person name="Jiang H."/>
            <person name="Liu Y."/>
            <person name="Qu J."/>
            <person name="Song X.-Z."/>
            <person name="Zhang L."/>
            <person name="Villasana D."/>
            <person name="Johnson A."/>
            <person name="Liu J."/>
            <person name="Liyanage D."/>
            <person name="Lorensuhewa L."/>
            <person name="Robinson T."/>
            <person name="Song A."/>
            <person name="Song B.-B."/>
            <person name="Dinh H."/>
            <person name="Thornton R."/>
            <person name="Coyle M."/>
            <person name="Francisco L."/>
            <person name="Jackson L."/>
            <person name="Javaid M."/>
            <person name="Korchina V."/>
            <person name="Kovar C."/>
            <person name="Mata R."/>
            <person name="Mathew T."/>
            <person name="Ngo R."/>
            <person name="Nguyen L."/>
            <person name="Nguyen N."/>
            <person name="Okwuonu G."/>
            <person name="Ongeri F."/>
            <person name="Pham C."/>
            <person name="Simmons D."/>
            <person name="Wilczek-Boney K."/>
            <person name="Hale W."/>
            <person name="Jakkamsetti A."/>
            <person name="Pham P."/>
            <person name="Ruth R."/>
            <person name="San Lucas F."/>
            <person name="Warren J."/>
            <person name="Zhang J."/>
            <person name="Zhao Z."/>
            <person name="Zhou C."/>
            <person name="Zhu D."/>
            <person name="Lee S."/>
            <person name="Bess C."/>
            <person name="Blankenburg K."/>
            <person name="Forbes L."/>
            <person name="Fu Q."/>
            <person name="Gubbala S."/>
            <person name="Hirani K."/>
            <person name="Jayaseelan J.C."/>
            <person name="Lara F."/>
            <person name="Munidasa M."/>
            <person name="Palculict T."/>
            <person name="Patil S."/>
            <person name="Pu L.-L."/>
            <person name="Saada N."/>
            <person name="Tang L."/>
            <person name="Weissenberger G."/>
            <person name="Zhu Y."/>
            <person name="Hemphill L."/>
            <person name="Shang Y."/>
            <person name="Youmans B."/>
            <person name="Ayvaz T."/>
            <person name="Ross M."/>
            <person name="Santibanez J."/>
            <person name="Aqrawi P."/>
            <person name="Gross S."/>
            <person name="Joshi V."/>
            <person name="Fowler G."/>
            <person name="Nazareth L."/>
            <person name="Reid J."/>
            <person name="Worley K."/>
            <person name="Petrosino J."/>
            <person name="Highlander S."/>
            <person name="Gibbs R."/>
        </authorList>
    </citation>
    <scope>NUCLEOTIDE SEQUENCE [LARGE SCALE GENOMIC DNA]</scope>
    <source>
        <strain evidence="2">ATCC 33030</strain>
    </source>
</reference>
<dbReference type="eggNOG" id="ENOG5031JE4">
    <property type="taxonomic scope" value="Bacteria"/>
</dbReference>
<dbReference type="HOGENOM" id="CLU_1419341_0_0_11"/>
<evidence type="ECO:0000313" key="2">
    <source>
        <dbReference type="EMBL" id="EFK55479.1"/>
    </source>
</evidence>
<accession>D7W9J9</accession>
<keyword evidence="1" id="KW-0472">Membrane</keyword>
<keyword evidence="1" id="KW-0812">Transmembrane</keyword>
<gene>
    <name evidence="2" type="ORF">HMPREF0291_10737</name>
</gene>
<evidence type="ECO:0000256" key="1">
    <source>
        <dbReference type="SAM" id="Phobius"/>
    </source>
</evidence>
<dbReference type="Proteomes" id="UP000004208">
    <property type="component" value="Unassembled WGS sequence"/>
</dbReference>
<dbReference type="EMBL" id="ACLJ02000001">
    <property type="protein sequence ID" value="EFK55479.1"/>
    <property type="molecule type" value="Genomic_DNA"/>
</dbReference>
<dbReference type="RefSeq" id="WP_005288137.1">
    <property type="nucleotide sequence ID" value="NZ_CM000961.1"/>
</dbReference>
<organism evidence="2 3">
    <name type="scientific">Corynebacterium genitalium ATCC 33030</name>
    <dbReference type="NCBI Taxonomy" id="585529"/>
    <lineage>
        <taxon>Bacteria</taxon>
        <taxon>Bacillati</taxon>
        <taxon>Actinomycetota</taxon>
        <taxon>Actinomycetes</taxon>
        <taxon>Mycobacteriales</taxon>
        <taxon>Corynebacteriaceae</taxon>
        <taxon>Corynebacterium</taxon>
    </lineage>
</organism>
<keyword evidence="3" id="KW-1185">Reference proteome</keyword>
<evidence type="ECO:0000313" key="3">
    <source>
        <dbReference type="Proteomes" id="UP000004208"/>
    </source>
</evidence>
<dbReference type="STRING" id="585529.HMPREF0291_10737"/>
<proteinExistence type="predicted"/>
<comment type="caution">
    <text evidence="2">The sequence shown here is derived from an EMBL/GenBank/DDBJ whole genome shotgun (WGS) entry which is preliminary data.</text>
</comment>
<feature type="transmembrane region" description="Helical" evidence="1">
    <location>
        <begin position="161"/>
        <end position="188"/>
    </location>
</feature>
<dbReference type="AlphaFoldDB" id="D7W9J9"/>
<dbReference type="OrthoDB" id="4407243at2"/>
<name>D7W9J9_9CORY</name>
<keyword evidence="1" id="KW-1133">Transmembrane helix</keyword>